<evidence type="ECO:0000256" key="1">
    <source>
        <dbReference type="SAM" id="MobiDB-lite"/>
    </source>
</evidence>
<evidence type="ECO:0000313" key="3">
    <source>
        <dbReference type="Proteomes" id="UP001144204"/>
    </source>
</evidence>
<feature type="compositionally biased region" description="Basic and acidic residues" evidence="1">
    <location>
        <begin position="12"/>
        <end position="32"/>
    </location>
</feature>
<reference evidence="2" key="1">
    <citation type="submission" date="2022-07" db="EMBL/GenBank/DDBJ databases">
        <authorList>
            <person name="Kouya T."/>
            <person name="Ishiyama Y."/>
        </authorList>
    </citation>
    <scope>NUCLEOTIDE SEQUENCE</scope>
    <source>
        <strain evidence="2">WR16-4</strain>
    </source>
</reference>
<dbReference type="Proteomes" id="UP001144204">
    <property type="component" value="Unassembled WGS sequence"/>
</dbReference>
<protein>
    <submittedName>
        <fullName evidence="2">Uncharacterized protein</fullName>
    </submittedName>
</protein>
<proteinExistence type="predicted"/>
<feature type="region of interest" description="Disordered" evidence="1">
    <location>
        <begin position="1"/>
        <end position="58"/>
    </location>
</feature>
<comment type="caution">
    <text evidence="2">The sequence shown here is derived from an EMBL/GenBank/DDBJ whole genome shotgun (WGS) entry which is preliminary data.</text>
</comment>
<evidence type="ECO:0000313" key="2">
    <source>
        <dbReference type="EMBL" id="GLB46326.1"/>
    </source>
</evidence>
<gene>
    <name evidence="2" type="ORF">WR164_03050</name>
</gene>
<dbReference type="AlphaFoldDB" id="A0A9W6ER75"/>
<feature type="compositionally biased region" description="Polar residues" evidence="1">
    <location>
        <begin position="1"/>
        <end position="11"/>
    </location>
</feature>
<name>A0A9W6ER75_9LACO</name>
<reference evidence="2" key="2">
    <citation type="journal article" date="2023" name="PLoS ONE">
        <title>Philodulcilactobacillus myokoensis gen. nov., sp. nov., a fructophilic, acidophilic, and agar-phobic lactic acid bacterium isolated from fermented vegetable extracts.</title>
        <authorList>
            <person name="Kouya T."/>
            <person name="Ishiyama Y."/>
            <person name="Ohashi S."/>
            <person name="Kumakubo R."/>
            <person name="Yamazaki T."/>
            <person name="Otaki T."/>
        </authorList>
    </citation>
    <scope>NUCLEOTIDE SEQUENCE</scope>
    <source>
        <strain evidence="2">WR16-4</strain>
    </source>
</reference>
<dbReference type="RefSeq" id="WP_286135787.1">
    <property type="nucleotide sequence ID" value="NZ_BRPL01000002.1"/>
</dbReference>
<feature type="compositionally biased region" description="Polar residues" evidence="1">
    <location>
        <begin position="49"/>
        <end position="58"/>
    </location>
</feature>
<sequence>MANENQKGQNLEQKEHLKTYSDPHEWWKKVSSDDNYDQNDPWYRLHNKGLSSDNKLKK</sequence>
<keyword evidence="3" id="KW-1185">Reference proteome</keyword>
<dbReference type="EMBL" id="BRPL01000002">
    <property type="protein sequence ID" value="GLB46326.1"/>
    <property type="molecule type" value="Genomic_DNA"/>
</dbReference>
<organism evidence="2 3">
    <name type="scientific">Philodulcilactobacillus myokoensis</name>
    <dbReference type="NCBI Taxonomy" id="2929573"/>
    <lineage>
        <taxon>Bacteria</taxon>
        <taxon>Bacillati</taxon>
        <taxon>Bacillota</taxon>
        <taxon>Bacilli</taxon>
        <taxon>Lactobacillales</taxon>
        <taxon>Lactobacillaceae</taxon>
        <taxon>Philodulcilactobacillus</taxon>
    </lineage>
</organism>
<accession>A0A9W6ER75</accession>